<dbReference type="EMBL" id="JAWDGP010004969">
    <property type="protein sequence ID" value="KAK3760620.1"/>
    <property type="molecule type" value="Genomic_DNA"/>
</dbReference>
<feature type="region of interest" description="Disordered" evidence="1">
    <location>
        <begin position="140"/>
        <end position="159"/>
    </location>
</feature>
<dbReference type="AlphaFoldDB" id="A0AAE1D8G2"/>
<reference evidence="2" key="1">
    <citation type="journal article" date="2023" name="G3 (Bethesda)">
        <title>A reference genome for the long-term kleptoplast-retaining sea slug Elysia crispata morphotype clarki.</title>
        <authorList>
            <person name="Eastman K.E."/>
            <person name="Pendleton A.L."/>
            <person name="Shaikh M.A."/>
            <person name="Suttiyut T."/>
            <person name="Ogas R."/>
            <person name="Tomko P."/>
            <person name="Gavelis G."/>
            <person name="Widhalm J.R."/>
            <person name="Wisecaver J.H."/>
        </authorList>
    </citation>
    <scope>NUCLEOTIDE SEQUENCE</scope>
    <source>
        <strain evidence="2">ECLA1</strain>
    </source>
</reference>
<feature type="compositionally biased region" description="Polar residues" evidence="1">
    <location>
        <begin position="140"/>
        <end position="151"/>
    </location>
</feature>
<proteinExistence type="predicted"/>
<evidence type="ECO:0000256" key="1">
    <source>
        <dbReference type="SAM" id="MobiDB-lite"/>
    </source>
</evidence>
<comment type="caution">
    <text evidence="2">The sequence shown here is derived from an EMBL/GenBank/DDBJ whole genome shotgun (WGS) entry which is preliminary data.</text>
</comment>
<name>A0AAE1D8G2_9GAST</name>
<gene>
    <name evidence="2" type="ORF">RRG08_058618</name>
</gene>
<organism evidence="2 3">
    <name type="scientific">Elysia crispata</name>
    <name type="common">lettuce slug</name>
    <dbReference type="NCBI Taxonomy" id="231223"/>
    <lineage>
        <taxon>Eukaryota</taxon>
        <taxon>Metazoa</taxon>
        <taxon>Spiralia</taxon>
        <taxon>Lophotrochozoa</taxon>
        <taxon>Mollusca</taxon>
        <taxon>Gastropoda</taxon>
        <taxon>Heterobranchia</taxon>
        <taxon>Euthyneura</taxon>
        <taxon>Panpulmonata</taxon>
        <taxon>Sacoglossa</taxon>
        <taxon>Placobranchoidea</taxon>
        <taxon>Plakobranchidae</taxon>
        <taxon>Elysia</taxon>
    </lineage>
</organism>
<evidence type="ECO:0000313" key="2">
    <source>
        <dbReference type="EMBL" id="KAK3760620.1"/>
    </source>
</evidence>
<feature type="region of interest" description="Disordered" evidence="1">
    <location>
        <begin position="204"/>
        <end position="226"/>
    </location>
</feature>
<protein>
    <submittedName>
        <fullName evidence="2">Uncharacterized protein</fullName>
    </submittedName>
</protein>
<sequence>MELPQPGRQRALTLTSESARYLSNLKPGKSATDKYRPSLVFPHLPWSGGLHAVQVCLWPSSCHWRLLPALESQCLQEFESPAGGATRRLEMLSYHCGGLQTPASCVTAISLSWEFGSRQPSPCGCENLSVEHSRISLAQRRNNSTVTNSEAPSPAPEQQYCNQEVRRLALRRNNSTVTKSETPSPAPEQQYCNQDVRRLAQRRNNSTVTKCEAPSPAPEQQYCNQE</sequence>
<evidence type="ECO:0000313" key="3">
    <source>
        <dbReference type="Proteomes" id="UP001283361"/>
    </source>
</evidence>
<accession>A0AAE1D8G2</accession>
<dbReference type="Proteomes" id="UP001283361">
    <property type="component" value="Unassembled WGS sequence"/>
</dbReference>
<keyword evidence="3" id="KW-1185">Reference proteome</keyword>